<dbReference type="Proteomes" id="UP000676246">
    <property type="component" value="Unassembled WGS sequence"/>
</dbReference>
<gene>
    <name evidence="2" type="ORF">KAK03_08910</name>
</gene>
<evidence type="ECO:0000256" key="1">
    <source>
        <dbReference type="SAM" id="Phobius"/>
    </source>
</evidence>
<keyword evidence="3" id="KW-1185">Reference proteome</keyword>
<keyword evidence="1" id="KW-0812">Transmembrane</keyword>
<accession>A0A940YAE7</accession>
<sequence>MTLGERASSACIGALFGAGIGAALVWLFGVFSQRMGPGRYIGDPLAWILWLAGVLAACGFLMGSQVGSLIGSMLSGLLAFESSDGDLELPTWLALVLALAVAAALVWWLR</sequence>
<keyword evidence="1" id="KW-1133">Transmembrane helix</keyword>
<feature type="transmembrane region" description="Helical" evidence="1">
    <location>
        <begin position="12"/>
        <end position="32"/>
    </location>
</feature>
<comment type="caution">
    <text evidence="2">The sequence shown here is derived from an EMBL/GenBank/DDBJ whole genome shotgun (WGS) entry which is preliminary data.</text>
</comment>
<dbReference type="AlphaFoldDB" id="A0A940YAE7"/>
<keyword evidence="1" id="KW-0472">Membrane</keyword>
<feature type="transmembrane region" description="Helical" evidence="1">
    <location>
        <begin position="90"/>
        <end position="109"/>
    </location>
</feature>
<evidence type="ECO:0000313" key="3">
    <source>
        <dbReference type="Proteomes" id="UP000676246"/>
    </source>
</evidence>
<evidence type="ECO:0000313" key="2">
    <source>
        <dbReference type="EMBL" id="MBQ0930608.1"/>
    </source>
</evidence>
<proteinExistence type="predicted"/>
<feature type="transmembrane region" description="Helical" evidence="1">
    <location>
        <begin position="44"/>
        <end position="70"/>
    </location>
</feature>
<protein>
    <submittedName>
        <fullName evidence="2">Uncharacterized protein</fullName>
    </submittedName>
</protein>
<dbReference type="EMBL" id="JAGQDD010000004">
    <property type="protein sequence ID" value="MBQ0930608.1"/>
    <property type="molecule type" value="Genomic_DNA"/>
</dbReference>
<reference evidence="2 3" key="1">
    <citation type="submission" date="2021-04" db="EMBL/GenBank/DDBJ databases">
        <title>The genome sequence of Ideonella sp. 3Y2.</title>
        <authorList>
            <person name="Liu Y."/>
        </authorList>
    </citation>
    <scope>NUCLEOTIDE SEQUENCE [LARGE SCALE GENOMIC DNA]</scope>
    <source>
        <strain evidence="2 3">3Y2</strain>
    </source>
</reference>
<name>A0A940YAE7_9BURK</name>
<organism evidence="2 3">
    <name type="scientific">Ideonella alba</name>
    <dbReference type="NCBI Taxonomy" id="2824118"/>
    <lineage>
        <taxon>Bacteria</taxon>
        <taxon>Pseudomonadati</taxon>
        <taxon>Pseudomonadota</taxon>
        <taxon>Betaproteobacteria</taxon>
        <taxon>Burkholderiales</taxon>
        <taxon>Sphaerotilaceae</taxon>
        <taxon>Ideonella</taxon>
    </lineage>
</organism>